<dbReference type="InterPro" id="IPR016024">
    <property type="entry name" value="ARM-type_fold"/>
</dbReference>
<dbReference type="Pfam" id="PF00400">
    <property type="entry name" value="WD40"/>
    <property type="match status" value="1"/>
</dbReference>
<keyword evidence="4" id="KW-0813">Transport</keyword>
<evidence type="ECO:0000256" key="9">
    <source>
        <dbReference type="ARBA" id="ARBA00023224"/>
    </source>
</evidence>
<evidence type="ECO:0000313" key="14">
    <source>
        <dbReference type="Proteomes" id="UP000319801"/>
    </source>
</evidence>
<dbReference type="InterPro" id="IPR001632">
    <property type="entry name" value="WD40_G-protein_beta-like"/>
</dbReference>
<dbReference type="PROSITE" id="PS50082">
    <property type="entry name" value="WD_REPEATS_2"/>
    <property type="match status" value="3"/>
</dbReference>
<dbReference type="PANTHER" id="PTHR22780">
    <property type="entry name" value="ADAPTIN, ALPHA/GAMMA/EPSILON"/>
    <property type="match status" value="1"/>
</dbReference>
<evidence type="ECO:0000256" key="4">
    <source>
        <dbReference type="ARBA" id="ARBA00022448"/>
    </source>
</evidence>
<name>A0A556THZ2_BAGYA</name>
<evidence type="ECO:0000256" key="1">
    <source>
        <dbReference type="ARBA" id="ARBA00004184"/>
    </source>
</evidence>
<proteinExistence type="inferred from homology"/>
<dbReference type="GO" id="GO:0016192">
    <property type="term" value="P:vesicle-mediated transport"/>
    <property type="evidence" value="ECO:0007669"/>
    <property type="project" value="InterPro"/>
</dbReference>
<accession>A0A556THZ2</accession>
<dbReference type="Proteomes" id="UP000319801">
    <property type="component" value="Unassembled WGS sequence"/>
</dbReference>
<dbReference type="EMBL" id="VCAZ01000001">
    <property type="protein sequence ID" value="TSK13467.1"/>
    <property type="molecule type" value="Genomic_DNA"/>
</dbReference>
<dbReference type="Pfam" id="PF14807">
    <property type="entry name" value="AP4E_app_platf"/>
    <property type="match status" value="1"/>
</dbReference>
<dbReference type="Pfam" id="PF25391">
    <property type="entry name" value="WD40_Gbeta"/>
    <property type="match status" value="1"/>
</dbReference>
<dbReference type="InterPro" id="IPR028269">
    <property type="entry name" value="AP4E1_C"/>
</dbReference>
<dbReference type="SMART" id="SM00320">
    <property type="entry name" value="WD40"/>
    <property type="match status" value="4"/>
</dbReference>
<keyword evidence="5 10" id="KW-0853">WD repeat</keyword>
<comment type="subcellular location">
    <subcellularLocation>
        <location evidence="1">Endomembrane system</location>
        <topology evidence="1">Peripheral membrane protein</topology>
    </subcellularLocation>
</comment>
<keyword evidence="14" id="KW-1185">Reference proteome</keyword>
<evidence type="ECO:0000256" key="11">
    <source>
        <dbReference type="SAM" id="MobiDB-lite"/>
    </source>
</evidence>
<feature type="compositionally biased region" description="Low complexity" evidence="11">
    <location>
        <begin position="1105"/>
        <end position="1119"/>
    </location>
</feature>
<feature type="repeat" description="WD" evidence="10">
    <location>
        <begin position="193"/>
        <end position="225"/>
    </location>
</feature>
<reference evidence="13 14" key="1">
    <citation type="journal article" date="2019" name="Genome Biol. Evol.">
        <title>Whole-Genome Sequencing of the Giant Devil Catfish, Bagarius yarrelli.</title>
        <authorList>
            <person name="Jiang W."/>
            <person name="Lv Y."/>
            <person name="Cheng L."/>
            <person name="Yang K."/>
            <person name="Chao B."/>
            <person name="Wang X."/>
            <person name="Li Y."/>
            <person name="Pan X."/>
            <person name="You X."/>
            <person name="Zhang Y."/>
            <person name="Yang J."/>
            <person name="Li J."/>
            <person name="Zhang X."/>
            <person name="Liu S."/>
            <person name="Sun C."/>
            <person name="Yang J."/>
            <person name="Shi Q."/>
        </authorList>
    </citation>
    <scope>NUCLEOTIDE SEQUENCE [LARGE SCALE GENOMIC DNA]</scope>
    <source>
        <strain evidence="13">JWS20170419001</strain>
        <tissue evidence="13">Muscle</tissue>
    </source>
</reference>
<comment type="similarity">
    <text evidence="3">Belongs to the WD repeat G protein beta family.</text>
</comment>
<dbReference type="GO" id="GO:0030117">
    <property type="term" value="C:membrane coat"/>
    <property type="evidence" value="ECO:0007669"/>
    <property type="project" value="InterPro"/>
</dbReference>
<dbReference type="PRINTS" id="PR00319">
    <property type="entry name" value="GPROTEINB"/>
</dbReference>
<evidence type="ECO:0000256" key="3">
    <source>
        <dbReference type="ARBA" id="ARBA00009768"/>
    </source>
</evidence>
<dbReference type="SMART" id="SM01356">
    <property type="entry name" value="AP4E_app_platf"/>
    <property type="match status" value="1"/>
</dbReference>
<feature type="region of interest" description="Disordered" evidence="11">
    <location>
        <begin position="1091"/>
        <end position="1125"/>
    </location>
</feature>
<dbReference type="InterPro" id="IPR002553">
    <property type="entry name" value="Clathrin/coatomer_adapt-like_N"/>
</dbReference>
<sequence>MAAQEVQPNETIVKLKSESEMLKTKLEEERAKLHDVELHQVAEKVESLGQFVMKTRRTLKGHGNKVLCMDWCKDKRRIVSSSQDGKVIVWDAFTTNKEHAVTMPCTWVMACAYAPSGCAVACGGLDNKCSVYPLSLDKNENLAAKKKSVAMHTNYLSACSFTNSDMQCRLYDLRADREVAIYSKESIIFGASSVDFSLSGRLLFGGYNDYTINVWDVLKGTRVSILFGHENRVSTLRVSPDGTSFCSGSWDHTLRLPYECLKAVYFGGTLVPFVSERSKCPKEQGCFCKCVPFPAAMSDVVEKTLNALPSLLSLDSQPGASKLSTTSKLGHLVRSITELTSKNEEEKLITKELAAIKEQISSPNTTMRQMRELMVRAMYCEMLGYEASFVYIHAIKLAQQGTVLEKRVGYLAVSLFLNEGHELLLLLVNTVLKDLQSTNLLEVCMALTVVSQIFPKDMIPSILPLVEEKLSHQKEIIRRKAVLALYKFYLIAPNQVQHIHSKFRKALCDKDPGVMMSSLHIYLRMIKENPDNYKELTSSFVTILKQVVGGKLPLDFNYHSVPAPWLQIHLLRILSLLGKEDQSTSELMYEVLDESLRRAELNHNITYAILYECVKAIYTVYPKAELLEKAARCIGNFVLSPVINLKYLGLKALTYVVQYDANLALQHQMTIIECLDHTDLIIKRETLELLFRITNAQNVTVIVEKILGFLQLCEDNYTIIDLVGKVAELAEKYPSVCYTYAPDNEWFIQTMNAVFSRGGDLLQPDIPNNFLRLLAEGSDAEEDDRQLKIYAVDTYIAVLRGDCSHLPQRFLQVISWVLGEYSCVREGLDQREVIGLLKKLLEQRGVSLETRSWVLCALTKLGQSSRSAELVLELAENLASSPDTVLRQQSYELQCLSRDSELHARVLLKCRESIQVDSSLSFLDGFVSEALAAGAAPYKPSHQRQEEMCHQRALSLEPYGLPLPVSIPSCTLTDRQSPTFLSLSSGLSGNSTEPSLRTGGSALVLDGVKRVWGKEGYLPQKVAPEASEVVDNLNSVLQSSNQEVTTHASQIEPEPTPEPPHVDQEKQQLASSLFVGLGSQNSMSLLEKTEAPAPRFRRKHRQHDSSSSLSEASTNSSRSSHQRTDSLYDGLLEEEPDPCVQISNHTMTSSTLNGSSDKTQSYSTNSPSILSENVADTVDTSLNKPNTPANKASVLPQNGCSDITVLQLPPELKELPHSDVIRLTSDPNLSISYCRAYREDAVLLVLFVCNDTENPFCNVIVELSCEELEMASLRGNVMEHLDGRDSSVCRYTLLMEKPHIQVTFSGSVLYQTHTGHSHTLLFSGKLSTADFIRPLMLSTEEYGKLWPSFSNDVKQNLKLLTGSRGPLLTTLNALQKCLRLHTVHIIGSEGIVACRLLCGAPCLMHCRVHGASLAVWLRSPLPAFPDCLLYHCQRVLQEP</sequence>
<dbReference type="InterPro" id="IPR050840">
    <property type="entry name" value="Adaptor_Complx_Large_Subunit"/>
</dbReference>
<comment type="similarity">
    <text evidence="2">Belongs to the adaptor complexes large subunit family.</text>
</comment>
<feature type="domain" description="AP-4 complex subunit epsilon-1 C-terminal" evidence="12">
    <location>
        <begin position="1333"/>
        <end position="1437"/>
    </location>
</feature>
<dbReference type="Gene3D" id="2.130.10.10">
    <property type="entry name" value="YVTN repeat-like/Quinoprotein amine dehydrogenase"/>
    <property type="match status" value="2"/>
</dbReference>
<feature type="repeat" description="WD" evidence="10">
    <location>
        <begin position="226"/>
        <end position="256"/>
    </location>
</feature>
<feature type="region of interest" description="Disordered" evidence="11">
    <location>
        <begin position="1141"/>
        <end position="1168"/>
    </location>
</feature>
<dbReference type="GO" id="GO:0012505">
    <property type="term" value="C:endomembrane system"/>
    <property type="evidence" value="ECO:0007669"/>
    <property type="project" value="UniProtKB-SubCell"/>
</dbReference>
<evidence type="ECO:0000313" key="13">
    <source>
        <dbReference type="EMBL" id="TSK13467.1"/>
    </source>
</evidence>
<evidence type="ECO:0000256" key="10">
    <source>
        <dbReference type="PROSITE-ProRule" id="PRU00221"/>
    </source>
</evidence>
<organism evidence="13 14">
    <name type="scientific">Bagarius yarrelli</name>
    <name type="common">Goonch</name>
    <name type="synonym">Bagrus yarrelli</name>
    <dbReference type="NCBI Taxonomy" id="175774"/>
    <lineage>
        <taxon>Eukaryota</taxon>
        <taxon>Metazoa</taxon>
        <taxon>Chordata</taxon>
        <taxon>Craniata</taxon>
        <taxon>Vertebrata</taxon>
        <taxon>Euteleostomi</taxon>
        <taxon>Actinopterygii</taxon>
        <taxon>Neopterygii</taxon>
        <taxon>Teleostei</taxon>
        <taxon>Ostariophysi</taxon>
        <taxon>Siluriformes</taxon>
        <taxon>Sisoridae</taxon>
        <taxon>Sisorinae</taxon>
        <taxon>Bagarius</taxon>
    </lineage>
</organism>
<dbReference type="InterPro" id="IPR016346">
    <property type="entry name" value="G-protein_beta_1-5"/>
</dbReference>
<dbReference type="InterPro" id="IPR036322">
    <property type="entry name" value="WD40_repeat_dom_sf"/>
</dbReference>
<dbReference type="PROSITE" id="PS50294">
    <property type="entry name" value="WD_REPEATS_REGION"/>
    <property type="match status" value="1"/>
</dbReference>
<feature type="region of interest" description="Disordered" evidence="11">
    <location>
        <begin position="1042"/>
        <end position="1067"/>
    </location>
</feature>
<keyword evidence="9" id="KW-0807">Transducer</keyword>
<gene>
    <name evidence="13" type="ORF">Baya_0341</name>
</gene>
<dbReference type="CDD" id="cd00200">
    <property type="entry name" value="WD40"/>
    <property type="match status" value="1"/>
</dbReference>
<feature type="repeat" description="WD" evidence="10">
    <location>
        <begin position="59"/>
        <end position="100"/>
    </location>
</feature>
<evidence type="ECO:0000256" key="8">
    <source>
        <dbReference type="ARBA" id="ARBA00023136"/>
    </source>
</evidence>
<evidence type="ECO:0000256" key="2">
    <source>
        <dbReference type="ARBA" id="ARBA00006613"/>
    </source>
</evidence>
<dbReference type="OrthoDB" id="29308at2759"/>
<dbReference type="GO" id="GO:0006886">
    <property type="term" value="P:intracellular protein transport"/>
    <property type="evidence" value="ECO:0007669"/>
    <property type="project" value="InterPro"/>
</dbReference>
<evidence type="ECO:0000256" key="7">
    <source>
        <dbReference type="ARBA" id="ARBA00022927"/>
    </source>
</evidence>
<dbReference type="InterPro" id="IPR015943">
    <property type="entry name" value="WD40/YVTN_repeat-like_dom_sf"/>
</dbReference>
<dbReference type="InterPro" id="IPR001680">
    <property type="entry name" value="WD40_rpt"/>
</dbReference>
<evidence type="ECO:0000256" key="6">
    <source>
        <dbReference type="ARBA" id="ARBA00022737"/>
    </source>
</evidence>
<keyword evidence="7" id="KW-0653">Protein transport</keyword>
<dbReference type="SUPFAM" id="SSF50978">
    <property type="entry name" value="WD40 repeat-like"/>
    <property type="match status" value="1"/>
</dbReference>
<dbReference type="SUPFAM" id="SSF48371">
    <property type="entry name" value="ARM repeat"/>
    <property type="match status" value="1"/>
</dbReference>
<evidence type="ECO:0000256" key="5">
    <source>
        <dbReference type="ARBA" id="ARBA00022574"/>
    </source>
</evidence>
<dbReference type="InterPro" id="IPR011989">
    <property type="entry name" value="ARM-like"/>
</dbReference>
<evidence type="ECO:0000259" key="12">
    <source>
        <dbReference type="SMART" id="SM01356"/>
    </source>
</evidence>
<dbReference type="Gene3D" id="1.25.10.10">
    <property type="entry name" value="Leucine-rich Repeat Variant"/>
    <property type="match status" value="1"/>
</dbReference>
<protein>
    <submittedName>
        <fullName evidence="13">AP-4 complex subunit epsilon-1</fullName>
    </submittedName>
</protein>
<keyword evidence="6" id="KW-0677">Repeat</keyword>
<keyword evidence="8" id="KW-0472">Membrane</keyword>
<dbReference type="GO" id="GO:0007165">
    <property type="term" value="P:signal transduction"/>
    <property type="evidence" value="ECO:0007669"/>
    <property type="project" value="UniProtKB-KW"/>
</dbReference>
<comment type="caution">
    <text evidence="13">The sequence shown here is derived from an EMBL/GenBank/DDBJ whole genome shotgun (WGS) entry which is preliminary data.</text>
</comment>
<dbReference type="Pfam" id="PF01602">
    <property type="entry name" value="Adaptin_N"/>
    <property type="match status" value="1"/>
</dbReference>